<feature type="transmembrane region" description="Helical" evidence="2">
    <location>
        <begin position="21"/>
        <end position="40"/>
    </location>
</feature>
<feature type="transmembrane region" description="Helical" evidence="2">
    <location>
        <begin position="73"/>
        <end position="95"/>
    </location>
</feature>
<keyword evidence="2" id="KW-0472">Membrane</keyword>
<feature type="coiled-coil region" evidence="1">
    <location>
        <begin position="97"/>
        <end position="124"/>
    </location>
</feature>
<proteinExistence type="predicted"/>
<comment type="caution">
    <text evidence="3">The sequence shown here is derived from an EMBL/GenBank/DDBJ whole genome shotgun (WGS) entry which is preliminary data.</text>
</comment>
<keyword evidence="1" id="KW-0175">Coiled coil</keyword>
<dbReference type="Proteomes" id="UP000823786">
    <property type="component" value="Unassembled WGS sequence"/>
</dbReference>
<reference evidence="3 4" key="1">
    <citation type="submission" date="2021-03" db="EMBL/GenBank/DDBJ databases">
        <title>Genomic Encyclopedia of Type Strains, Phase IV (KMG-IV): sequencing the most valuable type-strain genomes for metagenomic binning, comparative biology and taxonomic classification.</title>
        <authorList>
            <person name="Goeker M."/>
        </authorList>
    </citation>
    <scope>NUCLEOTIDE SEQUENCE [LARGE SCALE GENOMIC DNA]</scope>
    <source>
        <strain evidence="3 4">DSM 26427</strain>
    </source>
</reference>
<keyword evidence="2" id="KW-1133">Transmembrane helix</keyword>
<protein>
    <submittedName>
        <fullName evidence="3">Uncharacterized protein</fullName>
    </submittedName>
</protein>
<gene>
    <name evidence="3" type="ORF">J2Z75_005665</name>
</gene>
<dbReference type="EMBL" id="JAGGJV010000014">
    <property type="protein sequence ID" value="MBP1862134.1"/>
    <property type="molecule type" value="Genomic_DNA"/>
</dbReference>
<evidence type="ECO:0000313" key="3">
    <source>
        <dbReference type="EMBL" id="MBP1862134.1"/>
    </source>
</evidence>
<evidence type="ECO:0000313" key="4">
    <source>
        <dbReference type="Proteomes" id="UP000823786"/>
    </source>
</evidence>
<evidence type="ECO:0000256" key="2">
    <source>
        <dbReference type="SAM" id="Phobius"/>
    </source>
</evidence>
<accession>A0ABS4EW11</accession>
<sequence length="294" mass="33272">MKSKMTDSDIKAEAQKTRNTRAFWVLVALTLAYCFLYYLLIVETKQCQGVVVSTSAFAGFFDRYLACQDINQLGGALAGAFAPVAFLWLAGAVFIQSQELRAQREELNDTRKVMKEQVAETRASTALFNEQTGILRRQQQLRDQQEADEEFDAREAYFEQSIRNGRGVRVYYKYDILVDGPEGGLVKGTTADAYLIFPPTFTSCFYGSDAESSLIQMARAIEFLTDRSHPEYRIPNEVVDEFRQTLTEINAMVDMIALLSPSHQVKANAGHFQEFSDHLGILLSEMVRFADDDR</sequence>
<name>A0ABS4EW11_9HYPH</name>
<keyword evidence="2" id="KW-0812">Transmembrane</keyword>
<organism evidence="3 4">
    <name type="scientific">Rhizobium herbae</name>
    <dbReference type="NCBI Taxonomy" id="508661"/>
    <lineage>
        <taxon>Bacteria</taxon>
        <taxon>Pseudomonadati</taxon>
        <taxon>Pseudomonadota</taxon>
        <taxon>Alphaproteobacteria</taxon>
        <taxon>Hyphomicrobiales</taxon>
        <taxon>Rhizobiaceae</taxon>
        <taxon>Rhizobium/Agrobacterium group</taxon>
        <taxon>Rhizobium</taxon>
    </lineage>
</organism>
<keyword evidence="4" id="KW-1185">Reference proteome</keyword>
<evidence type="ECO:0000256" key="1">
    <source>
        <dbReference type="SAM" id="Coils"/>
    </source>
</evidence>